<dbReference type="GO" id="GO:0005737">
    <property type="term" value="C:cytoplasm"/>
    <property type="evidence" value="ECO:0007669"/>
    <property type="project" value="TreeGrafter"/>
</dbReference>
<proteinExistence type="predicted"/>
<dbReference type="InterPro" id="IPR050126">
    <property type="entry name" value="Ap4A_hydrolase"/>
</dbReference>
<organism evidence="2 3">
    <name type="scientific">Actibacterium naphthalenivorans</name>
    <dbReference type="NCBI Taxonomy" id="1614693"/>
    <lineage>
        <taxon>Bacteria</taxon>
        <taxon>Pseudomonadati</taxon>
        <taxon>Pseudomonadota</taxon>
        <taxon>Alphaproteobacteria</taxon>
        <taxon>Rhodobacterales</taxon>
        <taxon>Roseobacteraceae</taxon>
        <taxon>Actibacterium</taxon>
    </lineage>
</organism>
<dbReference type="InterPro" id="IPR004843">
    <property type="entry name" value="Calcineurin-like_PHP"/>
</dbReference>
<dbReference type="Pfam" id="PF00149">
    <property type="entry name" value="Metallophos"/>
    <property type="match status" value="1"/>
</dbReference>
<dbReference type="PANTHER" id="PTHR42850:SF4">
    <property type="entry name" value="ZINC-DEPENDENT ENDOPOLYPHOSPHATASE"/>
    <property type="match status" value="1"/>
</dbReference>
<keyword evidence="3" id="KW-1185">Reference proteome</keyword>
<dbReference type="GO" id="GO:0110154">
    <property type="term" value="P:RNA decapping"/>
    <property type="evidence" value="ECO:0007669"/>
    <property type="project" value="TreeGrafter"/>
</dbReference>
<dbReference type="SUPFAM" id="SSF56300">
    <property type="entry name" value="Metallo-dependent phosphatases"/>
    <property type="match status" value="1"/>
</dbReference>
<dbReference type="RefSeq" id="WP_054540319.1">
    <property type="nucleotide sequence ID" value="NZ_JACIEQ010000001.1"/>
</dbReference>
<dbReference type="GO" id="GO:0008803">
    <property type="term" value="F:bis(5'-nucleosyl)-tetraphosphatase (symmetrical) activity"/>
    <property type="evidence" value="ECO:0007669"/>
    <property type="project" value="TreeGrafter"/>
</dbReference>
<feature type="domain" description="Calcineurin-like phosphoesterase" evidence="1">
    <location>
        <begin position="10"/>
        <end position="194"/>
    </location>
</feature>
<dbReference type="AlphaFoldDB" id="A0A840C7I3"/>
<evidence type="ECO:0000313" key="2">
    <source>
        <dbReference type="EMBL" id="MBB4020823.1"/>
    </source>
</evidence>
<sequence length="231" mass="24757">MPPPAPDAAFFAIGDIHGRDDLLARLLDKIAHAQSTGPIICVGDYIDRGEDSAGVLRRLMALGPGITCLMGNHEDMLIRFLDMPAENGARWLRNGGLQTMASFGIGNVTESSSADELTDARDRLRAAMGEPLERWLRALPTRWQSGNVAVVHAGADPALPLDVQTPETLIWGHPDFAKRARADGIWIVHGHTMVDDPVAVAGRISIDTGAYATGRLTAAHVAADGLRFLQA</sequence>
<name>A0A840C7I3_9RHOB</name>
<protein>
    <submittedName>
        <fullName evidence="2">Serine/threonine protein phosphatase 1</fullName>
        <ecNumber evidence="2">3.1.3.16</ecNumber>
    </submittedName>
</protein>
<keyword evidence="2" id="KW-0378">Hydrolase</keyword>
<dbReference type="InterPro" id="IPR029052">
    <property type="entry name" value="Metallo-depent_PP-like"/>
</dbReference>
<dbReference type="PANTHER" id="PTHR42850">
    <property type="entry name" value="METALLOPHOSPHOESTERASE"/>
    <property type="match status" value="1"/>
</dbReference>
<dbReference type="EMBL" id="JACIEQ010000001">
    <property type="protein sequence ID" value="MBB4020823.1"/>
    <property type="molecule type" value="Genomic_DNA"/>
</dbReference>
<gene>
    <name evidence="2" type="ORF">GGR17_000614</name>
</gene>
<dbReference type="GO" id="GO:0004722">
    <property type="term" value="F:protein serine/threonine phosphatase activity"/>
    <property type="evidence" value="ECO:0007669"/>
    <property type="project" value="UniProtKB-EC"/>
</dbReference>
<dbReference type="Proteomes" id="UP000585681">
    <property type="component" value="Unassembled WGS sequence"/>
</dbReference>
<dbReference type="EC" id="3.1.3.16" evidence="2"/>
<evidence type="ECO:0000259" key="1">
    <source>
        <dbReference type="Pfam" id="PF00149"/>
    </source>
</evidence>
<reference evidence="2" key="1">
    <citation type="submission" date="2020-08" db="EMBL/GenBank/DDBJ databases">
        <title>Genomic Encyclopedia of Type Strains, Phase IV (KMG-IV): sequencing the most valuable type-strain genomes for metagenomic binning, comparative biology and taxonomic classification.</title>
        <authorList>
            <person name="Goeker M."/>
        </authorList>
    </citation>
    <scope>NUCLEOTIDE SEQUENCE [LARGE SCALE GENOMIC DNA]</scope>
    <source>
        <strain evidence="2">DSM 105040</strain>
    </source>
</reference>
<comment type="caution">
    <text evidence="2">The sequence shown here is derived from an EMBL/GenBank/DDBJ whole genome shotgun (WGS) entry which is preliminary data.</text>
</comment>
<dbReference type="Gene3D" id="3.60.21.10">
    <property type="match status" value="1"/>
</dbReference>
<accession>A0A840C7I3</accession>
<evidence type="ECO:0000313" key="3">
    <source>
        <dbReference type="Proteomes" id="UP000585681"/>
    </source>
</evidence>
<dbReference type="CDD" id="cd00144">
    <property type="entry name" value="MPP_PPP_family"/>
    <property type="match status" value="1"/>
</dbReference>